<evidence type="ECO:0000313" key="2">
    <source>
        <dbReference type="EMBL" id="MBO0343058.1"/>
    </source>
</evidence>
<sequence length="164" mass="18066">MSKKIFLLLVTVLAFSCNADDDDSIDLDCSAVLCAAADNMLYLKFLNPENDEDLLANGSIDTSLIEIVNEKSADVTFTVEEYPDMGMFLIIPVSTESFGQKSFIMDFGEGDSFTVSFKTSLVEDGECCGPYTTVEGFDLDNYSYELVEPSLLPVFSTVHIQNLD</sequence>
<accession>A0ABS3FJ29</accession>
<evidence type="ECO:0000256" key="1">
    <source>
        <dbReference type="SAM" id="SignalP"/>
    </source>
</evidence>
<dbReference type="RefSeq" id="WP_207030030.1">
    <property type="nucleotide sequence ID" value="NZ_JAFLNM010000004.1"/>
</dbReference>
<gene>
    <name evidence="2" type="ORF">J0654_15490</name>
</gene>
<organism evidence="2 3">
    <name type="scientific">Flagellimonas profundi</name>
    <dbReference type="NCBI Taxonomy" id="2915620"/>
    <lineage>
        <taxon>Bacteria</taxon>
        <taxon>Pseudomonadati</taxon>
        <taxon>Bacteroidota</taxon>
        <taxon>Flavobacteriia</taxon>
        <taxon>Flavobacteriales</taxon>
        <taxon>Flavobacteriaceae</taxon>
        <taxon>Flagellimonas</taxon>
    </lineage>
</organism>
<comment type="caution">
    <text evidence="2">The sequence shown here is derived from an EMBL/GenBank/DDBJ whole genome shotgun (WGS) entry which is preliminary data.</text>
</comment>
<protein>
    <recommendedName>
        <fullName evidence="4">DUF1735 domain-containing protein</fullName>
    </recommendedName>
</protein>
<reference evidence="2 3" key="1">
    <citation type="submission" date="2021-03" db="EMBL/GenBank/DDBJ databases">
        <title>Muricauda lutimaris sp. nov. and Muricauda ruestringensis sp. nov, two marine members of the Flavobacteriaceae isolated from deep sea sediments of Western Pacific.</title>
        <authorList>
            <person name="Zhao S."/>
            <person name="Liu R."/>
        </authorList>
    </citation>
    <scope>NUCLEOTIDE SEQUENCE [LARGE SCALE GENOMIC DNA]</scope>
    <source>
        <strain evidence="2 3">BC31-3-A3</strain>
    </source>
</reference>
<dbReference type="Proteomes" id="UP000664807">
    <property type="component" value="Unassembled WGS sequence"/>
</dbReference>
<evidence type="ECO:0000313" key="3">
    <source>
        <dbReference type="Proteomes" id="UP000664807"/>
    </source>
</evidence>
<name>A0ABS3FJ29_9FLAO</name>
<feature type="chain" id="PRO_5046071034" description="DUF1735 domain-containing protein" evidence="1">
    <location>
        <begin position="20"/>
        <end position="164"/>
    </location>
</feature>
<proteinExistence type="predicted"/>
<dbReference type="PROSITE" id="PS51257">
    <property type="entry name" value="PROKAR_LIPOPROTEIN"/>
    <property type="match status" value="1"/>
</dbReference>
<keyword evidence="1" id="KW-0732">Signal</keyword>
<feature type="signal peptide" evidence="1">
    <location>
        <begin position="1"/>
        <end position="19"/>
    </location>
</feature>
<evidence type="ECO:0008006" key="4">
    <source>
        <dbReference type="Google" id="ProtNLM"/>
    </source>
</evidence>
<dbReference type="EMBL" id="JAFLNM010000004">
    <property type="protein sequence ID" value="MBO0343058.1"/>
    <property type="molecule type" value="Genomic_DNA"/>
</dbReference>
<keyword evidence="3" id="KW-1185">Reference proteome</keyword>